<proteinExistence type="predicted"/>
<dbReference type="Gene3D" id="1.10.10.10">
    <property type="entry name" value="Winged helix-like DNA-binding domain superfamily/Winged helix DNA-binding domain"/>
    <property type="match status" value="1"/>
</dbReference>
<dbReference type="InterPro" id="IPR036388">
    <property type="entry name" value="WH-like_DNA-bd_sf"/>
</dbReference>
<dbReference type="RefSeq" id="WP_091711230.1">
    <property type="nucleotide sequence ID" value="NZ_FOSH01000001.1"/>
</dbReference>
<dbReference type="InterPro" id="IPR019707">
    <property type="entry name" value="DUF2582"/>
</dbReference>
<dbReference type="AlphaFoldDB" id="A0A1I3U225"/>
<protein>
    <submittedName>
        <fullName evidence="1">Winged helix-turn-helix domain</fullName>
    </submittedName>
</protein>
<accession>A0A1I3U225</accession>
<evidence type="ECO:0000313" key="2">
    <source>
        <dbReference type="Proteomes" id="UP000198924"/>
    </source>
</evidence>
<gene>
    <name evidence="1" type="ORF">SAMN04488079_10195</name>
</gene>
<dbReference type="Proteomes" id="UP000198924">
    <property type="component" value="Unassembled WGS sequence"/>
</dbReference>
<keyword evidence="2" id="KW-1185">Reference proteome</keyword>
<organism evidence="1 2">
    <name type="scientific">Methylophaga sulfidovorans</name>
    <dbReference type="NCBI Taxonomy" id="45496"/>
    <lineage>
        <taxon>Bacteria</taxon>
        <taxon>Pseudomonadati</taxon>
        <taxon>Pseudomonadota</taxon>
        <taxon>Gammaproteobacteria</taxon>
        <taxon>Thiotrichales</taxon>
        <taxon>Piscirickettsiaceae</taxon>
        <taxon>Methylophaga</taxon>
    </lineage>
</organism>
<reference evidence="2" key="1">
    <citation type="submission" date="2016-10" db="EMBL/GenBank/DDBJ databases">
        <authorList>
            <person name="Varghese N."/>
            <person name="Submissions S."/>
        </authorList>
    </citation>
    <scope>NUCLEOTIDE SEQUENCE [LARGE SCALE GENOMIC DNA]</scope>
    <source>
        <strain evidence="2">DSM 11578</strain>
    </source>
</reference>
<evidence type="ECO:0000313" key="1">
    <source>
        <dbReference type="EMBL" id="SFJ75936.1"/>
    </source>
</evidence>
<dbReference type="STRING" id="45496.SAMN04488079_10195"/>
<dbReference type="OrthoDB" id="5570695at2"/>
<sequence length="66" mass="7415">MINDEIGEAAGRVWQYLNTNGESSVTRISKDTGLETKLCQHAIGWLAKEEKLSVRLQGRTELISLR</sequence>
<dbReference type="EMBL" id="FOSH01000001">
    <property type="protein sequence ID" value="SFJ75936.1"/>
    <property type="molecule type" value="Genomic_DNA"/>
</dbReference>
<name>A0A1I3U225_9GAMM</name>
<dbReference type="Pfam" id="PF10771">
    <property type="entry name" value="DUF2582"/>
    <property type="match status" value="1"/>
</dbReference>